<feature type="domain" description="Peptidase S9 prolyl oligopeptidase catalytic" evidence="2">
    <location>
        <begin position="451"/>
        <end position="658"/>
    </location>
</feature>
<keyword evidence="4" id="KW-1185">Reference proteome</keyword>
<dbReference type="SUPFAM" id="SSF82171">
    <property type="entry name" value="DPP6 N-terminal domain-like"/>
    <property type="match status" value="1"/>
</dbReference>
<name>A0ABT5JQJ0_9SPHN</name>
<dbReference type="PANTHER" id="PTHR42776:SF27">
    <property type="entry name" value="DIPEPTIDYL PEPTIDASE FAMILY MEMBER 6"/>
    <property type="match status" value="1"/>
</dbReference>
<evidence type="ECO:0000313" key="4">
    <source>
        <dbReference type="Proteomes" id="UP001216558"/>
    </source>
</evidence>
<dbReference type="PANTHER" id="PTHR42776">
    <property type="entry name" value="SERINE PEPTIDASE S9 FAMILY MEMBER"/>
    <property type="match status" value="1"/>
</dbReference>
<protein>
    <submittedName>
        <fullName evidence="3">Prolyl oligopeptidase family serine peptidase</fullName>
    </submittedName>
</protein>
<organism evidence="3 4">
    <name type="scientific">Erythrobacter fulvus</name>
    <dbReference type="NCBI Taxonomy" id="2987523"/>
    <lineage>
        <taxon>Bacteria</taxon>
        <taxon>Pseudomonadati</taxon>
        <taxon>Pseudomonadota</taxon>
        <taxon>Alphaproteobacteria</taxon>
        <taxon>Sphingomonadales</taxon>
        <taxon>Erythrobacteraceae</taxon>
        <taxon>Erythrobacter/Porphyrobacter group</taxon>
        <taxon>Erythrobacter</taxon>
    </lineage>
</organism>
<dbReference type="Gene3D" id="2.130.10.120">
    <property type="entry name" value="Prolyl oligopeptidase, N-terminal domain"/>
    <property type="match status" value="1"/>
</dbReference>
<evidence type="ECO:0000256" key="1">
    <source>
        <dbReference type="ARBA" id="ARBA00022801"/>
    </source>
</evidence>
<dbReference type="InterPro" id="IPR001375">
    <property type="entry name" value="Peptidase_S9_cat"/>
</dbReference>
<dbReference type="InterPro" id="IPR011042">
    <property type="entry name" value="6-blade_b-propeller_TolB-like"/>
</dbReference>
<evidence type="ECO:0000313" key="3">
    <source>
        <dbReference type="EMBL" id="MDC8754435.1"/>
    </source>
</evidence>
<dbReference type="InterPro" id="IPR029058">
    <property type="entry name" value="AB_hydrolase_fold"/>
</dbReference>
<evidence type="ECO:0000259" key="2">
    <source>
        <dbReference type="Pfam" id="PF00326"/>
    </source>
</evidence>
<dbReference type="Proteomes" id="UP001216558">
    <property type="component" value="Unassembled WGS sequence"/>
</dbReference>
<dbReference type="Gene3D" id="2.120.10.30">
    <property type="entry name" value="TolB, C-terminal domain"/>
    <property type="match status" value="1"/>
</dbReference>
<comment type="caution">
    <text evidence="3">The sequence shown here is derived from an EMBL/GenBank/DDBJ whole genome shotgun (WGS) entry which is preliminary data.</text>
</comment>
<dbReference type="SUPFAM" id="SSF53474">
    <property type="entry name" value="alpha/beta-Hydrolases"/>
    <property type="match status" value="1"/>
</dbReference>
<gene>
    <name evidence="3" type="ORF">OIK40_07260</name>
</gene>
<dbReference type="Pfam" id="PF00326">
    <property type="entry name" value="Peptidase_S9"/>
    <property type="match status" value="1"/>
</dbReference>
<proteinExistence type="predicted"/>
<reference evidence="3 4" key="1">
    <citation type="submission" date="2022-10" db="EMBL/GenBank/DDBJ databases">
        <title>Erythrobacter sp. sf7 Genome sequencing.</title>
        <authorList>
            <person name="Park S."/>
        </authorList>
    </citation>
    <scope>NUCLEOTIDE SEQUENCE [LARGE SCALE GENOMIC DNA]</scope>
    <source>
        <strain evidence="4">sf7</strain>
    </source>
</reference>
<dbReference type="EMBL" id="JAQQXQ010000004">
    <property type="protein sequence ID" value="MDC8754435.1"/>
    <property type="molecule type" value="Genomic_DNA"/>
</dbReference>
<accession>A0ABT5JQJ0</accession>
<dbReference type="Gene3D" id="3.40.50.1820">
    <property type="entry name" value="alpha/beta hydrolase"/>
    <property type="match status" value="1"/>
</dbReference>
<sequence>MPPRGANFHEERNRPMRHARLIAALLATSGLPAAAQDAVTDTPAVPIPAAITAEEMPPVPLALAESARPYLEARGASFAGWDPNTRAVLIGTRFANVTQLHRVAEPMGARTQISFEAEPVYGSYAPEKGDIILVSKDRGGDEYYQLHTLKDGRLALLTDGKSRNQMNAWSNDGELIGFSSTRRNSVDADLYVMNPRDPASTRMVHESKGGGWALVGFSPDKQTAYVADYLSVQNIDLFTLDLASGMMTPIGDPATEIAYGGLKVAPDGTLWVTSDFGADFQQLGRLDPISGVFSAVSRETWDVDSFDLSADGKTIAYVVNEAGTDRLRVLDIASGKVTKVDALPAGQISRVSFAPWGEIGFSFSSARSAADVWSLDPKTMALTRWTQSETGGLDPAVNVEPRIVTTISFDGLEVSGLLYLPDPAKFAGPRPLIVSVHGGPEGQSTAGFMGRNNYYLNELGIGIFYPNVRGSTGYGKTFVSLDNGPFKREDSVKDMAALIDAVRADPAVDADKVGLTGGSYGGYMCYAAAVQLKDKLTATQCTVAISNFVSFLENTNPYRQDLRRVEYGDERDPVQRAKLTEISPLTRVNEIEKPMFVITGANDPRVPKSEADQMVAAIRANGGEAWHMIAADEGHGFRKKDNSDYAFLAQLMFWQEHLLGE</sequence>
<keyword evidence="1" id="KW-0378">Hydrolase</keyword>